<evidence type="ECO:0000313" key="4">
    <source>
        <dbReference type="Proteomes" id="UP001476247"/>
    </source>
</evidence>
<protein>
    <submittedName>
        <fullName evidence="3">Uncharacterized protein</fullName>
    </submittedName>
</protein>
<gene>
    <name evidence="3" type="ORF">HPULCUR_000234</name>
</gene>
<organism evidence="3 4">
    <name type="scientific">Helicostylum pulchrum</name>
    <dbReference type="NCBI Taxonomy" id="562976"/>
    <lineage>
        <taxon>Eukaryota</taxon>
        <taxon>Fungi</taxon>
        <taxon>Fungi incertae sedis</taxon>
        <taxon>Mucoromycota</taxon>
        <taxon>Mucoromycotina</taxon>
        <taxon>Mucoromycetes</taxon>
        <taxon>Mucorales</taxon>
        <taxon>Mucorineae</taxon>
        <taxon>Mucoraceae</taxon>
        <taxon>Helicostylum</taxon>
    </lineage>
</organism>
<accession>A0ABP9XJB4</accession>
<name>A0ABP9XJB4_9FUNG</name>
<evidence type="ECO:0000256" key="1">
    <source>
        <dbReference type="SAM" id="MobiDB-lite"/>
    </source>
</evidence>
<feature type="compositionally biased region" description="Low complexity" evidence="1">
    <location>
        <begin position="103"/>
        <end position="162"/>
    </location>
</feature>
<keyword evidence="2" id="KW-0732">Signal</keyword>
<feature type="signal peptide" evidence="2">
    <location>
        <begin position="1"/>
        <end position="18"/>
    </location>
</feature>
<reference evidence="3 4" key="1">
    <citation type="submission" date="2024-04" db="EMBL/GenBank/DDBJ databases">
        <title>genome sequences of Mucor flavus KT1a and Helicostylum pulchrum KT1b strains isolation_sourced from the surface of a dry-aged beef.</title>
        <authorList>
            <person name="Toyotome T."/>
            <person name="Hosono M."/>
            <person name="Torimaru M."/>
            <person name="Fukuda K."/>
            <person name="Mikami N."/>
        </authorList>
    </citation>
    <scope>NUCLEOTIDE SEQUENCE [LARGE SCALE GENOMIC DNA]</scope>
    <source>
        <strain evidence="3 4">KT1b</strain>
    </source>
</reference>
<dbReference type="PROSITE" id="PS51257">
    <property type="entry name" value="PROKAR_LIPOPROTEIN"/>
    <property type="match status" value="1"/>
</dbReference>
<evidence type="ECO:0000313" key="3">
    <source>
        <dbReference type="EMBL" id="GAA5794886.1"/>
    </source>
</evidence>
<feature type="region of interest" description="Disordered" evidence="1">
    <location>
        <begin position="97"/>
        <end position="162"/>
    </location>
</feature>
<sequence>MKFFTISAVLALVACASAVPAGHMDLAKRSIIATNTIVQDGSTRYEVINLYTSVKTDTTTLVDTFTQTQTDVSYIYAYSGTDTSGIIDRLAKGLSQIVDPSGASSSSDPSSSSDSSSSDSSSSDTASSTDSSSTDSSSTASSTDSSSSASSSSSSSSSSSGP</sequence>
<feature type="chain" id="PRO_5046651343" evidence="2">
    <location>
        <begin position="19"/>
        <end position="162"/>
    </location>
</feature>
<comment type="caution">
    <text evidence="3">The sequence shown here is derived from an EMBL/GenBank/DDBJ whole genome shotgun (WGS) entry which is preliminary data.</text>
</comment>
<dbReference type="Proteomes" id="UP001476247">
    <property type="component" value="Unassembled WGS sequence"/>
</dbReference>
<proteinExistence type="predicted"/>
<evidence type="ECO:0000256" key="2">
    <source>
        <dbReference type="SAM" id="SignalP"/>
    </source>
</evidence>
<keyword evidence="4" id="KW-1185">Reference proteome</keyword>
<dbReference type="EMBL" id="BAABUJ010000004">
    <property type="protein sequence ID" value="GAA5794886.1"/>
    <property type="molecule type" value="Genomic_DNA"/>
</dbReference>